<evidence type="ECO:0000313" key="5">
    <source>
        <dbReference type="EMBL" id="MDQ0285702.1"/>
    </source>
</evidence>
<dbReference type="Gene3D" id="3.20.20.300">
    <property type="entry name" value="Glycoside hydrolase, family 3, N-terminal domain"/>
    <property type="match status" value="1"/>
</dbReference>
<evidence type="ECO:0000313" key="6">
    <source>
        <dbReference type="Proteomes" id="UP001225644"/>
    </source>
</evidence>
<dbReference type="EMBL" id="JAUSUX010000004">
    <property type="protein sequence ID" value="MDQ0285702.1"/>
    <property type="molecule type" value="Genomic_DNA"/>
</dbReference>
<dbReference type="Pfam" id="PF00933">
    <property type="entry name" value="Glyco_hydro_3"/>
    <property type="match status" value="1"/>
</dbReference>
<evidence type="ECO:0000256" key="2">
    <source>
        <dbReference type="ARBA" id="ARBA00022801"/>
    </source>
</evidence>
<dbReference type="PANTHER" id="PTHR30480:SF16">
    <property type="entry name" value="GLYCOSIDE HYDROLASE FAMILY 3 DOMAIN PROTEIN"/>
    <property type="match status" value="1"/>
</dbReference>
<evidence type="ECO:0000256" key="1">
    <source>
        <dbReference type="ARBA" id="ARBA00005336"/>
    </source>
</evidence>
<dbReference type="InterPro" id="IPR036962">
    <property type="entry name" value="Glyco_hydro_3_N_sf"/>
</dbReference>
<keyword evidence="3 5" id="KW-0326">Glycosidase</keyword>
<sequence>MPSITNKLIFLAVIILLLTALVYSKEIKDKALAGLAYVKEAPILQYPPAPNVLKENSSSGGKENPLLMREVEEIINSLEPEEMVGQLLVVGFNGKEPDYYISRMINLRHIGGVILFTRNIENPLQVARLTNQLQNMAQTNGDLPLFIAVDQEGGEVNRFKTGLTAFPAPFELGRLASPRAAELAARDVAEELKATGINVNLAPVIDVASEKSLMARRSYGNDPQQVALLGAAAVAGAKKGGVIPCVKHFPGLGRILVDPHEKPAEIKADFATLYQNDWLPFRQAIKENVEMIMVSHARYPALDARNPASLSFFIQTVILREMLGYQGLIITDDLEMGAVNKENSTGQLAVRAVKAGADLLLICHTPEKQKEAYDALLAAVRRGEIDEQRLKESLRRIIALKLKYKLKESSQVDLTRVTARVNTHAHRQDAAKIRTAITNFISD</sequence>
<dbReference type="InterPro" id="IPR017853">
    <property type="entry name" value="GH"/>
</dbReference>
<dbReference type="NCBIfam" id="NF003740">
    <property type="entry name" value="PRK05337.1"/>
    <property type="match status" value="1"/>
</dbReference>
<feature type="domain" description="Glycoside hydrolase family 3 N-terminal" evidence="4">
    <location>
        <begin position="81"/>
        <end position="399"/>
    </location>
</feature>
<comment type="similarity">
    <text evidence="1">Belongs to the glycosyl hydrolase 3 family.</text>
</comment>
<reference evidence="5 6" key="1">
    <citation type="submission" date="2023-07" db="EMBL/GenBank/DDBJ databases">
        <title>Genomic Encyclopedia of Type Strains, Phase IV (KMG-IV): sequencing the most valuable type-strain genomes for metagenomic binning, comparative biology and taxonomic classification.</title>
        <authorList>
            <person name="Goeker M."/>
        </authorList>
    </citation>
    <scope>NUCLEOTIDE SEQUENCE [LARGE SCALE GENOMIC DNA]</scope>
    <source>
        <strain evidence="5 6">DSM 12396</strain>
    </source>
</reference>
<dbReference type="SUPFAM" id="SSF51445">
    <property type="entry name" value="(Trans)glycosidases"/>
    <property type="match status" value="1"/>
</dbReference>
<name>A0ABU0AZ18_9FIRM</name>
<comment type="caution">
    <text evidence="5">The sequence shown here is derived from an EMBL/GenBank/DDBJ whole genome shotgun (WGS) entry which is preliminary data.</text>
</comment>
<dbReference type="Proteomes" id="UP001225644">
    <property type="component" value="Unassembled WGS sequence"/>
</dbReference>
<dbReference type="EC" id="3.2.1.52" evidence="5"/>
<dbReference type="RefSeq" id="WP_307400027.1">
    <property type="nucleotide sequence ID" value="NZ_JAUSUX010000004.1"/>
</dbReference>
<dbReference type="InterPro" id="IPR050226">
    <property type="entry name" value="NagZ_Beta-hexosaminidase"/>
</dbReference>
<organism evidence="5 6">
    <name type="scientific">Desulfofundulus luciae</name>
    <dbReference type="NCBI Taxonomy" id="74702"/>
    <lineage>
        <taxon>Bacteria</taxon>
        <taxon>Bacillati</taxon>
        <taxon>Bacillota</taxon>
        <taxon>Clostridia</taxon>
        <taxon>Eubacteriales</taxon>
        <taxon>Peptococcaceae</taxon>
        <taxon>Desulfofundulus</taxon>
    </lineage>
</organism>
<keyword evidence="2 5" id="KW-0378">Hydrolase</keyword>
<keyword evidence="6" id="KW-1185">Reference proteome</keyword>
<accession>A0ABU0AZ18</accession>
<dbReference type="PANTHER" id="PTHR30480">
    <property type="entry name" value="BETA-HEXOSAMINIDASE-RELATED"/>
    <property type="match status" value="1"/>
</dbReference>
<proteinExistence type="inferred from homology"/>
<dbReference type="InterPro" id="IPR001764">
    <property type="entry name" value="Glyco_hydro_3_N"/>
</dbReference>
<protein>
    <submittedName>
        <fullName evidence="5">Beta-N-acetylhexosaminidase</fullName>
        <ecNumber evidence="5">3.2.1.52</ecNumber>
    </submittedName>
</protein>
<dbReference type="GO" id="GO:0004563">
    <property type="term" value="F:beta-N-acetylhexosaminidase activity"/>
    <property type="evidence" value="ECO:0007669"/>
    <property type="project" value="UniProtKB-EC"/>
</dbReference>
<gene>
    <name evidence="5" type="ORF">J2Z49_000806</name>
</gene>
<evidence type="ECO:0000259" key="4">
    <source>
        <dbReference type="Pfam" id="PF00933"/>
    </source>
</evidence>
<evidence type="ECO:0000256" key="3">
    <source>
        <dbReference type="ARBA" id="ARBA00023295"/>
    </source>
</evidence>